<sequence>MAAANGTVQPVPLLALWCPPPTLVYYATCEGGSLDAGRVAWRSGGGCGWPISSHGCRAWSCLAPSISTCRPPAPGAAVRLVPAWCGLGAVLVQSGAEALQQRGCEADRWDWTRSIARKHGDGTARQSTQPSNKEWGAADFTLQ</sequence>
<feature type="region of interest" description="Disordered" evidence="1">
    <location>
        <begin position="118"/>
        <end position="143"/>
    </location>
</feature>
<accession>A0ABR3D2N9</accession>
<dbReference type="Proteomes" id="UP001451303">
    <property type="component" value="Unassembled WGS sequence"/>
</dbReference>
<evidence type="ECO:0000313" key="2">
    <source>
        <dbReference type="EMBL" id="KAL0466909.1"/>
    </source>
</evidence>
<organism evidence="2 3">
    <name type="scientific">Neurospora intermedia</name>
    <dbReference type="NCBI Taxonomy" id="5142"/>
    <lineage>
        <taxon>Eukaryota</taxon>
        <taxon>Fungi</taxon>
        <taxon>Dikarya</taxon>
        <taxon>Ascomycota</taxon>
        <taxon>Pezizomycotina</taxon>
        <taxon>Sordariomycetes</taxon>
        <taxon>Sordariomycetidae</taxon>
        <taxon>Sordariales</taxon>
        <taxon>Sordariaceae</taxon>
        <taxon>Neurospora</taxon>
    </lineage>
</organism>
<keyword evidence="3" id="KW-1185">Reference proteome</keyword>
<evidence type="ECO:0000256" key="1">
    <source>
        <dbReference type="SAM" id="MobiDB-lite"/>
    </source>
</evidence>
<proteinExistence type="predicted"/>
<evidence type="ECO:0000313" key="3">
    <source>
        <dbReference type="Proteomes" id="UP001451303"/>
    </source>
</evidence>
<dbReference type="EMBL" id="JAVLET010000011">
    <property type="protein sequence ID" value="KAL0466909.1"/>
    <property type="molecule type" value="Genomic_DNA"/>
</dbReference>
<reference evidence="2 3" key="1">
    <citation type="submission" date="2023-09" db="EMBL/GenBank/DDBJ databases">
        <title>Multi-omics analysis of a traditional fermented food reveals byproduct-associated fungal strains for waste-to-food upcycling.</title>
        <authorList>
            <consortium name="Lawrence Berkeley National Laboratory"/>
            <person name="Rekdal V.M."/>
            <person name="Villalobos-Escobedo J.M."/>
            <person name="Rodriguez-Valeron N."/>
            <person name="Garcia M.O."/>
            <person name="Vasquez D.P."/>
            <person name="Damayanti I."/>
            <person name="Sorensen P.M."/>
            <person name="Baidoo E.E."/>
            <person name="De Carvalho A.C."/>
            <person name="Riley R."/>
            <person name="Lipzen A."/>
            <person name="He G."/>
            <person name="Yan M."/>
            <person name="Haridas S."/>
            <person name="Daum C."/>
            <person name="Yoshinaga Y."/>
            <person name="Ng V."/>
            <person name="Grigoriev I.V."/>
            <person name="Munk R."/>
            <person name="Nuraida L."/>
            <person name="Wijaya C.H."/>
            <person name="Morales P.-C."/>
            <person name="Keasling J.D."/>
        </authorList>
    </citation>
    <scope>NUCLEOTIDE SEQUENCE [LARGE SCALE GENOMIC DNA]</scope>
    <source>
        <strain evidence="2 3">FGSC 2613</strain>
    </source>
</reference>
<gene>
    <name evidence="2" type="ORF">QR685DRAFT_608897</name>
</gene>
<name>A0ABR3D2N9_NEUIN</name>
<comment type="caution">
    <text evidence="2">The sequence shown here is derived from an EMBL/GenBank/DDBJ whole genome shotgun (WGS) entry which is preliminary data.</text>
</comment>
<protein>
    <submittedName>
        <fullName evidence="2">Uncharacterized protein</fullName>
    </submittedName>
</protein>